<keyword evidence="4 7" id="KW-0902">Two-component regulatory system</keyword>
<evidence type="ECO:0000256" key="7">
    <source>
        <dbReference type="RuleBase" id="RU369004"/>
    </source>
</evidence>
<evidence type="ECO:0000256" key="4">
    <source>
        <dbReference type="ARBA" id="ARBA00023012"/>
    </source>
</evidence>
<evidence type="ECO:0000259" key="8">
    <source>
        <dbReference type="PROSITE" id="PS50894"/>
    </source>
</evidence>
<feature type="domain" description="HPt" evidence="8">
    <location>
        <begin position="38"/>
        <end position="138"/>
    </location>
</feature>
<keyword evidence="5" id="KW-0539">Nucleus</keyword>
<comment type="caution">
    <text evidence="9">The sequence shown here is derived from an EMBL/GenBank/DDBJ whole genome shotgun (WGS) entry which is preliminary data.</text>
</comment>
<comment type="subcellular location">
    <subcellularLocation>
        <location evidence="7">Cytoplasm</location>
        <location evidence="7">Cytosol</location>
    </subcellularLocation>
    <subcellularLocation>
        <location evidence="7">Nucleus</location>
    </subcellularLocation>
</comment>
<keyword evidence="10" id="KW-1185">Reference proteome</keyword>
<dbReference type="PROSITE" id="PS50894">
    <property type="entry name" value="HPT"/>
    <property type="match status" value="1"/>
</dbReference>
<dbReference type="InterPro" id="IPR008207">
    <property type="entry name" value="Sig_transdc_His_kin_Hpt_dom"/>
</dbReference>
<dbReference type="GO" id="GO:0000160">
    <property type="term" value="P:phosphorelay signal transduction system"/>
    <property type="evidence" value="ECO:0007669"/>
    <property type="project" value="UniProtKB-UniRule"/>
</dbReference>
<dbReference type="Pfam" id="PF01627">
    <property type="entry name" value="Hpt"/>
    <property type="match status" value="1"/>
</dbReference>
<dbReference type="PANTHER" id="PTHR28242:SF64">
    <property type="entry name" value="HISTIDINE-CONTAINING PHOSPHOTRANSFER PROTEIN"/>
    <property type="match status" value="1"/>
</dbReference>
<dbReference type="EMBL" id="CAMGYJ010000004">
    <property type="protein sequence ID" value="CAI0408237.1"/>
    <property type="molecule type" value="Genomic_DNA"/>
</dbReference>
<evidence type="ECO:0000256" key="2">
    <source>
        <dbReference type="ARBA" id="ARBA00022864"/>
    </source>
</evidence>
<organism evidence="9 10">
    <name type="scientific">Linum tenue</name>
    <dbReference type="NCBI Taxonomy" id="586396"/>
    <lineage>
        <taxon>Eukaryota</taxon>
        <taxon>Viridiplantae</taxon>
        <taxon>Streptophyta</taxon>
        <taxon>Embryophyta</taxon>
        <taxon>Tracheophyta</taxon>
        <taxon>Spermatophyta</taxon>
        <taxon>Magnoliopsida</taxon>
        <taxon>eudicotyledons</taxon>
        <taxon>Gunneridae</taxon>
        <taxon>Pentapetalae</taxon>
        <taxon>rosids</taxon>
        <taxon>fabids</taxon>
        <taxon>Malpighiales</taxon>
        <taxon>Linaceae</taxon>
        <taxon>Linum</taxon>
    </lineage>
</organism>
<dbReference type="Proteomes" id="UP001154282">
    <property type="component" value="Unassembled WGS sequence"/>
</dbReference>
<comment type="function">
    <text evidence="7">Functions as a two-component phosphorelay mediators between cytokinin sensor histidine kinases and response regulators (B-type ARRs). Plays an important role in propagating cytokinin signal transduction.</text>
</comment>
<keyword evidence="6" id="KW-0597">Phosphoprotein</keyword>
<sequence length="153" mass="17399">MELAFHKAQLNSLVQSMFDAGILDSQFSQIQALQDDENPAFIAEVISSFCHDAERIIIELNKHLYASDQSHQNVDFSKMDGCLHQLKGSSSSIGANRMKLACCDLREASDEKNKSRSLQALNIVTREYCRLRGQFQTFLQLERRILMIEASQK</sequence>
<accession>A0AAV0JEC2</accession>
<dbReference type="InterPro" id="IPR036641">
    <property type="entry name" value="HPT_dom_sf"/>
</dbReference>
<evidence type="ECO:0000256" key="1">
    <source>
        <dbReference type="ARBA" id="ARBA00022490"/>
    </source>
</evidence>
<dbReference type="SUPFAM" id="SSF47226">
    <property type="entry name" value="Histidine-containing phosphotransfer domain, HPT domain"/>
    <property type="match status" value="1"/>
</dbReference>
<comment type="domain">
    <text evidence="7">Histidine-containing phosphotransfer domain (HPt) contains an active histidine that mediates the phosphotransfer.</text>
</comment>
<dbReference type="PANTHER" id="PTHR28242">
    <property type="entry name" value="PHOSPHORELAY INTERMEDIATE PROTEIN YPD1"/>
    <property type="match status" value="1"/>
</dbReference>
<dbReference type="GO" id="GO:0009736">
    <property type="term" value="P:cytokinin-activated signaling pathway"/>
    <property type="evidence" value="ECO:0007669"/>
    <property type="project" value="UniProtKB-KW"/>
</dbReference>
<evidence type="ECO:0000256" key="5">
    <source>
        <dbReference type="ARBA" id="ARBA00023242"/>
    </source>
</evidence>
<dbReference type="InterPro" id="IPR045871">
    <property type="entry name" value="AHP1-5/YPD1"/>
</dbReference>
<keyword evidence="3" id="KW-0007">Acetylation</keyword>
<evidence type="ECO:0000256" key="6">
    <source>
        <dbReference type="PROSITE-ProRule" id="PRU00110"/>
    </source>
</evidence>
<evidence type="ECO:0000256" key="3">
    <source>
        <dbReference type="ARBA" id="ARBA00022990"/>
    </source>
</evidence>
<feature type="modified residue" description="Phosphohistidine" evidence="6">
    <location>
        <position position="84"/>
    </location>
</feature>
<dbReference type="Gene3D" id="1.20.120.160">
    <property type="entry name" value="HPT domain"/>
    <property type="match status" value="1"/>
</dbReference>
<dbReference type="FunFam" id="1.20.120.160:FF:000001">
    <property type="entry name" value="Histidine-containing phosphotransfer protein 1"/>
    <property type="match status" value="1"/>
</dbReference>
<keyword evidence="2 7" id="KW-0932">Cytokinin signaling pathway</keyword>
<gene>
    <name evidence="9" type="ORF">LITE_LOCUS13876</name>
</gene>
<protein>
    <recommendedName>
        <fullName evidence="7">Histidine-containing phosphotransfer protein</fullName>
    </recommendedName>
</protein>
<proteinExistence type="predicted"/>
<evidence type="ECO:0000313" key="9">
    <source>
        <dbReference type="EMBL" id="CAI0408237.1"/>
    </source>
</evidence>
<dbReference type="GO" id="GO:0009927">
    <property type="term" value="F:histidine phosphotransfer kinase activity"/>
    <property type="evidence" value="ECO:0007669"/>
    <property type="project" value="UniProtKB-UniRule"/>
</dbReference>
<dbReference type="GO" id="GO:0005634">
    <property type="term" value="C:nucleus"/>
    <property type="evidence" value="ECO:0007669"/>
    <property type="project" value="UniProtKB-SubCell"/>
</dbReference>
<keyword evidence="1" id="KW-0963">Cytoplasm</keyword>
<dbReference type="AlphaFoldDB" id="A0AAV0JEC2"/>
<dbReference type="GO" id="GO:0005829">
    <property type="term" value="C:cytosol"/>
    <property type="evidence" value="ECO:0007669"/>
    <property type="project" value="UniProtKB-SubCell"/>
</dbReference>
<evidence type="ECO:0000313" key="10">
    <source>
        <dbReference type="Proteomes" id="UP001154282"/>
    </source>
</evidence>
<name>A0AAV0JEC2_9ROSI</name>
<reference evidence="9" key="1">
    <citation type="submission" date="2022-08" db="EMBL/GenBank/DDBJ databases">
        <authorList>
            <person name="Gutierrez-Valencia J."/>
        </authorList>
    </citation>
    <scope>NUCLEOTIDE SEQUENCE</scope>
</reference>
<dbReference type="GO" id="GO:0043424">
    <property type="term" value="F:protein histidine kinase binding"/>
    <property type="evidence" value="ECO:0007669"/>
    <property type="project" value="UniProtKB-UniRule"/>
</dbReference>